<sequence length="61" mass="6985">MACVLVVLAMVAKKMSASLDRIILEWFATIRRLAAQCESEAAKSRMRHTLPFESPQTPWYM</sequence>
<dbReference type="Proteomes" id="UP000251314">
    <property type="component" value="Unassembled WGS sequence"/>
</dbReference>
<keyword evidence="1" id="KW-0732">Signal</keyword>
<comment type="caution">
    <text evidence="5">The sequence shown here is derived from an EMBL/GenBank/DDBJ whole genome shotgun (WGS) entry which is preliminary data.</text>
</comment>
<evidence type="ECO:0000256" key="1">
    <source>
        <dbReference type="SAM" id="SignalP"/>
    </source>
</evidence>
<dbReference type="Proteomes" id="UP000735874">
    <property type="component" value="Unassembled WGS sequence"/>
</dbReference>
<dbReference type="AlphaFoldDB" id="A0A329RHD3"/>
<dbReference type="EMBL" id="RCMG01001672">
    <property type="protein sequence ID" value="KAG2822205.1"/>
    <property type="molecule type" value="Genomic_DNA"/>
</dbReference>
<dbReference type="Proteomes" id="UP000760860">
    <property type="component" value="Unassembled WGS sequence"/>
</dbReference>
<dbReference type="EMBL" id="JAENGZ010002029">
    <property type="protein sequence ID" value="KAG6945177.1"/>
    <property type="molecule type" value="Genomic_DNA"/>
</dbReference>
<dbReference type="EMBL" id="MJFZ01001121">
    <property type="protein sequence ID" value="RAW23156.1"/>
    <property type="molecule type" value="Genomic_DNA"/>
</dbReference>
<reference evidence="5 6" key="1">
    <citation type="submission" date="2018-01" db="EMBL/GenBank/DDBJ databases">
        <title>Draft genome of the strawberry crown rot pathogen Phytophthora cactorum.</title>
        <authorList>
            <person name="Armitage A.D."/>
            <person name="Lysoe E."/>
            <person name="Nellist C.F."/>
            <person name="Harrison R.J."/>
            <person name="Brurberg M.B."/>
        </authorList>
    </citation>
    <scope>NUCLEOTIDE SEQUENCE [LARGE SCALE GENOMIC DNA]</scope>
    <source>
        <strain evidence="5 6">10300</strain>
    </source>
</reference>
<proteinExistence type="predicted"/>
<feature type="chain" id="PRO_5036061182" evidence="1">
    <location>
        <begin position="18"/>
        <end position="61"/>
    </location>
</feature>
<accession>A0A329RHD3</accession>
<dbReference type="OrthoDB" id="10303906at2759"/>
<organism evidence="5 6">
    <name type="scientific">Phytophthora cactorum</name>
    <dbReference type="NCBI Taxonomy" id="29920"/>
    <lineage>
        <taxon>Eukaryota</taxon>
        <taxon>Sar</taxon>
        <taxon>Stramenopiles</taxon>
        <taxon>Oomycota</taxon>
        <taxon>Peronosporomycetes</taxon>
        <taxon>Peronosporales</taxon>
        <taxon>Peronosporaceae</taxon>
        <taxon>Phytophthora</taxon>
    </lineage>
</organism>
<evidence type="ECO:0000313" key="3">
    <source>
        <dbReference type="EMBL" id="KAG3205707.1"/>
    </source>
</evidence>
<evidence type="ECO:0000313" key="6">
    <source>
        <dbReference type="Proteomes" id="UP000251314"/>
    </source>
</evidence>
<evidence type="ECO:0000313" key="2">
    <source>
        <dbReference type="EMBL" id="KAG2822205.1"/>
    </source>
</evidence>
<gene>
    <name evidence="4" type="ORF">JG687_00017442</name>
    <name evidence="5" type="ORF">PC110_g20407</name>
    <name evidence="2" type="ORF">PC113_g22365</name>
    <name evidence="3" type="ORF">PC129_g21972</name>
</gene>
<protein>
    <submittedName>
        <fullName evidence="5">Uncharacterized protein</fullName>
    </submittedName>
</protein>
<dbReference type="Proteomes" id="UP000688947">
    <property type="component" value="Unassembled WGS sequence"/>
</dbReference>
<evidence type="ECO:0000313" key="5">
    <source>
        <dbReference type="EMBL" id="RAW23156.1"/>
    </source>
</evidence>
<dbReference type="VEuPathDB" id="FungiDB:PC110_g20407"/>
<dbReference type="EMBL" id="RCMV01001898">
    <property type="protein sequence ID" value="KAG3205707.1"/>
    <property type="molecule type" value="Genomic_DNA"/>
</dbReference>
<name>A0A329RHD3_9STRA</name>
<reference evidence="3" key="2">
    <citation type="submission" date="2018-05" db="EMBL/GenBank/DDBJ databases">
        <title>Effector identification in a new, highly contiguous assembly of the strawberry crown rot pathogen Phytophthora cactorum.</title>
        <authorList>
            <person name="Armitage A.D."/>
            <person name="Nellist C.F."/>
            <person name="Bates H."/>
            <person name="Vickerstaff R.J."/>
            <person name="Harrison R.J."/>
        </authorList>
    </citation>
    <scope>NUCLEOTIDE SEQUENCE</scope>
    <source>
        <strain evidence="2">15-7</strain>
        <strain evidence="3">P421</strain>
    </source>
</reference>
<evidence type="ECO:0000313" key="4">
    <source>
        <dbReference type="EMBL" id="KAG6945177.1"/>
    </source>
</evidence>
<keyword evidence="6" id="KW-1185">Reference proteome</keyword>
<feature type="signal peptide" evidence="1">
    <location>
        <begin position="1"/>
        <end position="17"/>
    </location>
</feature>
<reference evidence="4" key="3">
    <citation type="submission" date="2021-01" db="EMBL/GenBank/DDBJ databases">
        <title>Phytophthora aleatoria, a newly-described species from Pinus radiata is distinct from Phytophthora cactorum isolates based on comparative genomics.</title>
        <authorList>
            <person name="Mcdougal R."/>
            <person name="Panda P."/>
            <person name="Williams N."/>
            <person name="Studholme D.J."/>
        </authorList>
    </citation>
    <scope>NUCLEOTIDE SEQUENCE</scope>
    <source>
        <strain evidence="4">NZFS 3830</strain>
    </source>
</reference>